<gene>
    <name evidence="1" type="ORF">ADA01nite_19570</name>
</gene>
<dbReference type="Pfam" id="PF04402">
    <property type="entry name" value="SIMPL"/>
    <property type="match status" value="1"/>
</dbReference>
<dbReference type="EMBL" id="BJXX01000082">
    <property type="protein sequence ID" value="GEN34497.1"/>
    <property type="molecule type" value="Genomic_DNA"/>
</dbReference>
<name>A0A511V6B8_9BACL</name>
<organism evidence="1 2">
    <name type="scientific">Aneurinibacillus danicus</name>
    <dbReference type="NCBI Taxonomy" id="267746"/>
    <lineage>
        <taxon>Bacteria</taxon>
        <taxon>Bacillati</taxon>
        <taxon>Bacillota</taxon>
        <taxon>Bacilli</taxon>
        <taxon>Bacillales</taxon>
        <taxon>Paenibacillaceae</taxon>
        <taxon>Aneurinibacillus group</taxon>
        <taxon>Aneurinibacillus</taxon>
    </lineage>
</organism>
<proteinExistence type="predicted"/>
<dbReference type="Gene3D" id="3.30.110.170">
    <property type="entry name" value="Protein of unknown function (DUF541), domain 1"/>
    <property type="match status" value="1"/>
</dbReference>
<dbReference type="RefSeq" id="WP_246147284.1">
    <property type="nucleotide sequence ID" value="NZ_BJXX01000082.1"/>
</dbReference>
<evidence type="ECO:0000313" key="2">
    <source>
        <dbReference type="Proteomes" id="UP000321157"/>
    </source>
</evidence>
<protein>
    <recommendedName>
        <fullName evidence="3">SIMPL domain-containing protein</fullName>
    </recommendedName>
</protein>
<dbReference type="PANTHER" id="PTHR34387:SF1">
    <property type="entry name" value="PERIPLASMIC IMMUNOGENIC PROTEIN"/>
    <property type="match status" value="1"/>
</dbReference>
<sequence length="226" mass="24776">MHYTPSFPLYPTMPPPSHRNDQYVMKVSGEGTLSVTPDRAIVVLGAITESKDVSTAQKENAETVSKIINSILRLGIPKENIKTSDYRIDIQYDYEDGKQILRGYKVTHLLQITIDKIEQTGLVIDTAVNSGANSVSAIKFTVAQPNIYYNQALSLAINNAQQKAVTMAKTLGVTLNQIPNRIQEVSGAPEPVPYQASLYAMSAATPVQPGQVEISAEIRTEYSYTV</sequence>
<dbReference type="InterPro" id="IPR052022">
    <property type="entry name" value="26kDa_periplasmic_antigen"/>
</dbReference>
<evidence type="ECO:0000313" key="1">
    <source>
        <dbReference type="EMBL" id="GEN34497.1"/>
    </source>
</evidence>
<comment type="caution">
    <text evidence="1">The sequence shown here is derived from an EMBL/GenBank/DDBJ whole genome shotgun (WGS) entry which is preliminary data.</text>
</comment>
<evidence type="ECO:0008006" key="3">
    <source>
        <dbReference type="Google" id="ProtNLM"/>
    </source>
</evidence>
<keyword evidence="2" id="KW-1185">Reference proteome</keyword>
<dbReference type="AlphaFoldDB" id="A0A511V6B8"/>
<reference evidence="1 2" key="1">
    <citation type="submission" date="2019-07" db="EMBL/GenBank/DDBJ databases">
        <title>Whole genome shotgun sequence of Aneurinibacillus danicus NBRC 102444.</title>
        <authorList>
            <person name="Hosoyama A."/>
            <person name="Uohara A."/>
            <person name="Ohji S."/>
            <person name="Ichikawa N."/>
        </authorList>
    </citation>
    <scope>NUCLEOTIDE SEQUENCE [LARGE SCALE GENOMIC DNA]</scope>
    <source>
        <strain evidence="1 2">NBRC 102444</strain>
    </source>
</reference>
<dbReference type="InterPro" id="IPR007497">
    <property type="entry name" value="SIMPL/DUF541"/>
</dbReference>
<dbReference type="Proteomes" id="UP000321157">
    <property type="component" value="Unassembled WGS sequence"/>
</dbReference>
<dbReference type="Gene3D" id="3.30.70.2970">
    <property type="entry name" value="Protein of unknown function (DUF541), domain 2"/>
    <property type="match status" value="1"/>
</dbReference>
<accession>A0A511V6B8</accession>
<dbReference type="PANTHER" id="PTHR34387">
    <property type="entry name" value="SLR1258 PROTEIN"/>
    <property type="match status" value="1"/>
</dbReference>
<dbReference type="GO" id="GO:0006974">
    <property type="term" value="P:DNA damage response"/>
    <property type="evidence" value="ECO:0007669"/>
    <property type="project" value="TreeGrafter"/>
</dbReference>